<dbReference type="Gene3D" id="3.10.20.90">
    <property type="entry name" value="Phosphatidylinositol 3-kinase Catalytic Subunit, Chain A, domain 1"/>
    <property type="match status" value="1"/>
</dbReference>
<sequence>MLRSISIATRHRMFSTTSAMRMSEGEQHIHNKLTEALSPHKLRVVDVSGGCGSMYAIDISSKSFEGASIVKQHRLVNQILKDEIKEMHGLQVNHIIILFYFIHKKNNNVLI</sequence>
<evidence type="ECO:0000313" key="3">
    <source>
        <dbReference type="EMBL" id="KAG2227372.1"/>
    </source>
</evidence>
<proteinExistence type="inferred from homology"/>
<dbReference type="AlphaFoldDB" id="A0A8H7SDM4"/>
<dbReference type="SUPFAM" id="SSF82657">
    <property type="entry name" value="BolA-like"/>
    <property type="match status" value="1"/>
</dbReference>
<comment type="caution">
    <text evidence="3">The sequence shown here is derived from an EMBL/GenBank/DDBJ whole genome shotgun (WGS) entry which is preliminary data.</text>
</comment>
<dbReference type="InterPro" id="IPR002634">
    <property type="entry name" value="BolA"/>
</dbReference>
<dbReference type="Proteomes" id="UP000646827">
    <property type="component" value="Unassembled WGS sequence"/>
</dbReference>
<evidence type="ECO:0000256" key="1">
    <source>
        <dbReference type="ARBA" id="ARBA00005578"/>
    </source>
</evidence>
<reference evidence="3 4" key="1">
    <citation type="submission" date="2020-12" db="EMBL/GenBank/DDBJ databases">
        <title>Metabolic potential, ecology and presence of endohyphal bacteria is reflected in genomic diversity of Mucoromycotina.</title>
        <authorList>
            <person name="Muszewska A."/>
            <person name="Okrasinska A."/>
            <person name="Steczkiewicz K."/>
            <person name="Drgas O."/>
            <person name="Orlowska M."/>
            <person name="Perlinska-Lenart U."/>
            <person name="Aleksandrzak-Piekarczyk T."/>
            <person name="Szatraj K."/>
            <person name="Zielenkiewicz U."/>
            <person name="Pilsyk S."/>
            <person name="Malc E."/>
            <person name="Mieczkowski P."/>
            <person name="Kruszewska J.S."/>
            <person name="Biernat P."/>
            <person name="Pawlowska J."/>
        </authorList>
    </citation>
    <scope>NUCLEOTIDE SEQUENCE [LARGE SCALE GENOMIC DNA]</scope>
    <source>
        <strain evidence="3 4">CBS 142.35</strain>
    </source>
</reference>
<evidence type="ECO:0008006" key="5">
    <source>
        <dbReference type="Google" id="ProtNLM"/>
    </source>
</evidence>
<accession>A0A8H7SDM4</accession>
<name>A0A8H7SDM4_9FUNG</name>
<dbReference type="OrthoDB" id="203381at2759"/>
<organism evidence="3 4">
    <name type="scientific">Circinella minor</name>
    <dbReference type="NCBI Taxonomy" id="1195481"/>
    <lineage>
        <taxon>Eukaryota</taxon>
        <taxon>Fungi</taxon>
        <taxon>Fungi incertae sedis</taxon>
        <taxon>Mucoromycota</taxon>
        <taxon>Mucoromycotina</taxon>
        <taxon>Mucoromycetes</taxon>
        <taxon>Mucorales</taxon>
        <taxon>Lichtheimiaceae</taxon>
        <taxon>Circinella</taxon>
    </lineage>
</organism>
<dbReference type="Pfam" id="PF01722">
    <property type="entry name" value="BolA"/>
    <property type="match status" value="1"/>
</dbReference>
<keyword evidence="4" id="KW-1185">Reference proteome</keyword>
<comment type="similarity">
    <text evidence="1 2">Belongs to the BolA/IbaG family.</text>
</comment>
<dbReference type="PANTHER" id="PTHR46188">
    <property type="entry name" value="BOLA-LIKE PROTEIN 3"/>
    <property type="match status" value="1"/>
</dbReference>
<dbReference type="InterPro" id="IPR036065">
    <property type="entry name" value="BolA-like_sf"/>
</dbReference>
<dbReference type="GO" id="GO:0005759">
    <property type="term" value="C:mitochondrial matrix"/>
    <property type="evidence" value="ECO:0007669"/>
    <property type="project" value="TreeGrafter"/>
</dbReference>
<evidence type="ECO:0000313" key="4">
    <source>
        <dbReference type="Proteomes" id="UP000646827"/>
    </source>
</evidence>
<dbReference type="EMBL" id="JAEPRB010000008">
    <property type="protein sequence ID" value="KAG2227372.1"/>
    <property type="molecule type" value="Genomic_DNA"/>
</dbReference>
<dbReference type="PANTHER" id="PTHR46188:SF1">
    <property type="entry name" value="BOLA-LIKE PROTEIN 3"/>
    <property type="match status" value="1"/>
</dbReference>
<protein>
    <recommendedName>
        <fullName evidence="5">Bola-like protein</fullName>
    </recommendedName>
</protein>
<gene>
    <name evidence="3" type="ORF">INT45_004328</name>
</gene>
<dbReference type="InterPro" id="IPR052275">
    <property type="entry name" value="Mt_Fe-S_assembly_factor"/>
</dbReference>
<evidence type="ECO:0000256" key="2">
    <source>
        <dbReference type="RuleBase" id="RU003860"/>
    </source>
</evidence>